<name>A0ABT8WMH0_9FLAO</name>
<organism evidence="9 10">
    <name type="scientific">Flavivirga jejuensis</name>
    <dbReference type="NCBI Taxonomy" id="870487"/>
    <lineage>
        <taxon>Bacteria</taxon>
        <taxon>Pseudomonadati</taxon>
        <taxon>Bacteroidota</taxon>
        <taxon>Flavobacteriia</taxon>
        <taxon>Flavobacteriales</taxon>
        <taxon>Flavobacteriaceae</taxon>
        <taxon>Flavivirga</taxon>
    </lineage>
</organism>
<protein>
    <recommendedName>
        <fullName evidence="6">Peptidyl-prolyl cis-trans isomerase</fullName>
        <ecNumber evidence="6">5.2.1.8</ecNumber>
    </recommendedName>
</protein>
<evidence type="ECO:0000256" key="7">
    <source>
        <dbReference type="SAM" id="SignalP"/>
    </source>
</evidence>
<evidence type="ECO:0000256" key="5">
    <source>
        <dbReference type="PROSITE-ProRule" id="PRU00277"/>
    </source>
</evidence>
<dbReference type="PANTHER" id="PTHR43811">
    <property type="entry name" value="FKBP-TYPE PEPTIDYL-PROLYL CIS-TRANS ISOMERASE FKPA"/>
    <property type="match status" value="1"/>
</dbReference>
<evidence type="ECO:0000256" key="4">
    <source>
        <dbReference type="ARBA" id="ARBA00023235"/>
    </source>
</evidence>
<evidence type="ECO:0000259" key="8">
    <source>
        <dbReference type="PROSITE" id="PS50059"/>
    </source>
</evidence>
<evidence type="ECO:0000256" key="6">
    <source>
        <dbReference type="RuleBase" id="RU003915"/>
    </source>
</evidence>
<keyword evidence="3 5" id="KW-0697">Rotamase</keyword>
<dbReference type="InterPro" id="IPR036944">
    <property type="entry name" value="PPIase_FKBP_N_sf"/>
</dbReference>
<feature type="domain" description="PPIase FKBP-type" evidence="8">
    <location>
        <begin position="154"/>
        <end position="241"/>
    </location>
</feature>
<dbReference type="Gene3D" id="1.10.287.460">
    <property type="entry name" value="Peptidyl-prolyl cis-trans isomerase, FKBP-type, N-terminal domain"/>
    <property type="match status" value="1"/>
</dbReference>
<evidence type="ECO:0000256" key="2">
    <source>
        <dbReference type="ARBA" id="ARBA00006577"/>
    </source>
</evidence>
<dbReference type="Pfam" id="PF01346">
    <property type="entry name" value="FKBP_N"/>
    <property type="match status" value="1"/>
</dbReference>
<gene>
    <name evidence="9" type="ORF">Q4Q40_09145</name>
</gene>
<dbReference type="SUPFAM" id="SSF54534">
    <property type="entry name" value="FKBP-like"/>
    <property type="match status" value="1"/>
</dbReference>
<accession>A0ABT8WMH0</accession>
<dbReference type="PANTHER" id="PTHR43811:SF19">
    <property type="entry name" value="39 KDA FK506-BINDING NUCLEAR PROTEIN"/>
    <property type="match status" value="1"/>
</dbReference>
<keyword evidence="7" id="KW-0732">Signal</keyword>
<dbReference type="EMBL" id="JAUOEL010000003">
    <property type="protein sequence ID" value="MDO5974347.1"/>
    <property type="molecule type" value="Genomic_DNA"/>
</dbReference>
<evidence type="ECO:0000313" key="10">
    <source>
        <dbReference type="Proteomes" id="UP001176806"/>
    </source>
</evidence>
<evidence type="ECO:0000313" key="9">
    <source>
        <dbReference type="EMBL" id="MDO5974347.1"/>
    </source>
</evidence>
<dbReference type="InterPro" id="IPR001179">
    <property type="entry name" value="PPIase_FKBP_dom"/>
</dbReference>
<comment type="catalytic activity">
    <reaction evidence="1 5 6">
        <text>[protein]-peptidylproline (omega=180) = [protein]-peptidylproline (omega=0)</text>
        <dbReference type="Rhea" id="RHEA:16237"/>
        <dbReference type="Rhea" id="RHEA-COMP:10747"/>
        <dbReference type="Rhea" id="RHEA-COMP:10748"/>
        <dbReference type="ChEBI" id="CHEBI:83833"/>
        <dbReference type="ChEBI" id="CHEBI:83834"/>
        <dbReference type="EC" id="5.2.1.8"/>
    </reaction>
</comment>
<keyword evidence="4 5" id="KW-0413">Isomerase</keyword>
<feature type="signal peptide" evidence="7">
    <location>
        <begin position="1"/>
        <end position="23"/>
    </location>
</feature>
<dbReference type="PROSITE" id="PS50059">
    <property type="entry name" value="FKBP_PPIASE"/>
    <property type="match status" value="1"/>
</dbReference>
<reference evidence="9" key="1">
    <citation type="submission" date="2023-07" db="EMBL/GenBank/DDBJ databases">
        <title>Two novel species in the genus Flavivirga.</title>
        <authorList>
            <person name="Kwon K."/>
        </authorList>
    </citation>
    <scope>NUCLEOTIDE SEQUENCE</scope>
    <source>
        <strain evidence="9">KACC 14158</strain>
    </source>
</reference>
<evidence type="ECO:0000256" key="3">
    <source>
        <dbReference type="ARBA" id="ARBA00023110"/>
    </source>
</evidence>
<sequence length="242" mass="26420">MKTLKILSLATIALLAVSCNKNGVTNKPLTTQIDSVSYSIGLNMGQQLRGGFEEANIDLYIQGLRNGLDSTNILIEKEKVNAVIQGYFKKKQEAEMKAQQEEALKKAEEEFGENKIAGEKFLADNISKEGVETTESGLQYIVMKAGTGEKPVPASKVKVHYHGTLIDGTVFDSSVDRGEPTQFGVSQVIKGWTEGLQLMSVGSKYKFFIPQELAYGATPRPGGVIKPFAALVFEVELLEIVK</sequence>
<dbReference type="Proteomes" id="UP001176806">
    <property type="component" value="Unassembled WGS sequence"/>
</dbReference>
<dbReference type="Gene3D" id="3.10.50.40">
    <property type="match status" value="1"/>
</dbReference>
<dbReference type="InterPro" id="IPR046357">
    <property type="entry name" value="PPIase_dom_sf"/>
</dbReference>
<proteinExistence type="inferred from homology"/>
<dbReference type="InterPro" id="IPR000774">
    <property type="entry name" value="PPIase_FKBP_N"/>
</dbReference>
<dbReference type="EC" id="5.2.1.8" evidence="6"/>
<dbReference type="Pfam" id="PF00254">
    <property type="entry name" value="FKBP_C"/>
    <property type="match status" value="1"/>
</dbReference>
<keyword evidence="10" id="KW-1185">Reference proteome</keyword>
<dbReference type="GO" id="GO:0003755">
    <property type="term" value="F:peptidyl-prolyl cis-trans isomerase activity"/>
    <property type="evidence" value="ECO:0007669"/>
    <property type="project" value="UniProtKB-EC"/>
</dbReference>
<comment type="similarity">
    <text evidence="2 6">Belongs to the FKBP-type PPIase family.</text>
</comment>
<feature type="chain" id="PRO_5045565924" description="Peptidyl-prolyl cis-trans isomerase" evidence="7">
    <location>
        <begin position="24"/>
        <end position="242"/>
    </location>
</feature>
<comment type="caution">
    <text evidence="9">The sequence shown here is derived from an EMBL/GenBank/DDBJ whole genome shotgun (WGS) entry which is preliminary data.</text>
</comment>
<dbReference type="PROSITE" id="PS51257">
    <property type="entry name" value="PROKAR_LIPOPROTEIN"/>
    <property type="match status" value="1"/>
</dbReference>
<dbReference type="RefSeq" id="WP_303301489.1">
    <property type="nucleotide sequence ID" value="NZ_BAABDA010000050.1"/>
</dbReference>
<evidence type="ECO:0000256" key="1">
    <source>
        <dbReference type="ARBA" id="ARBA00000971"/>
    </source>
</evidence>